<protein>
    <recommendedName>
        <fullName evidence="3">Phosphoglycerate mutase family protein</fullName>
    </recommendedName>
</protein>
<accession>A0A8S1GSW3</accession>
<sequence length="321" mass="35766">MQNSKSLQKSIQISKQDEVNVNPKMLRSFWPRCARSSRLTAKTAIIMRSAERVDRVFGSSWLNTERSEDAYNATDLNVPTDLLPPSLFSYNPPITNIGKYSSQVVGRALQNRGLAAKTILCSPTLRSIQTASAIAKVMNIKISIEPGLLEPLEWYRKAGSVELPNFSLETLIMYPIERNYKPIHSMEDLKKQYGTAKQADCVSRIQMTLQSLCGASNESAVVIVAHALTMEIASQMGTFGDRLHSSNADEENDEEYTSYEVPDYKVHEDCPAQKLELGVKYPPGSTLGLARCNHSPPYVFRLIDDALAPLTTTKFSTRVIL</sequence>
<name>A0A8S1GSW3_9PELO</name>
<reference evidence="1" key="1">
    <citation type="submission" date="2020-10" db="EMBL/GenBank/DDBJ databases">
        <authorList>
            <person name="Kikuchi T."/>
        </authorList>
    </citation>
    <scope>NUCLEOTIDE SEQUENCE</scope>
    <source>
        <strain evidence="1">NKZ352</strain>
    </source>
</reference>
<dbReference type="SUPFAM" id="SSF53254">
    <property type="entry name" value="Phosphoglycerate mutase-like"/>
    <property type="match status" value="1"/>
</dbReference>
<organism evidence="1 2">
    <name type="scientific">Caenorhabditis auriculariae</name>
    <dbReference type="NCBI Taxonomy" id="2777116"/>
    <lineage>
        <taxon>Eukaryota</taxon>
        <taxon>Metazoa</taxon>
        <taxon>Ecdysozoa</taxon>
        <taxon>Nematoda</taxon>
        <taxon>Chromadorea</taxon>
        <taxon>Rhabditida</taxon>
        <taxon>Rhabditina</taxon>
        <taxon>Rhabditomorpha</taxon>
        <taxon>Rhabditoidea</taxon>
        <taxon>Rhabditidae</taxon>
        <taxon>Peloderinae</taxon>
        <taxon>Caenorhabditis</taxon>
    </lineage>
</organism>
<dbReference type="OrthoDB" id="414418at2759"/>
<keyword evidence="2" id="KW-1185">Reference proteome</keyword>
<dbReference type="InterPro" id="IPR013078">
    <property type="entry name" value="His_Pase_superF_clade-1"/>
</dbReference>
<dbReference type="GO" id="GO:0016791">
    <property type="term" value="F:phosphatase activity"/>
    <property type="evidence" value="ECO:0007669"/>
    <property type="project" value="UniProtKB-ARBA"/>
</dbReference>
<dbReference type="Proteomes" id="UP000835052">
    <property type="component" value="Unassembled WGS sequence"/>
</dbReference>
<dbReference type="AlphaFoldDB" id="A0A8S1GSW3"/>
<comment type="caution">
    <text evidence="1">The sequence shown here is derived from an EMBL/GenBank/DDBJ whole genome shotgun (WGS) entry which is preliminary data.</text>
</comment>
<dbReference type="Gene3D" id="3.40.50.1240">
    <property type="entry name" value="Phosphoglycerate mutase-like"/>
    <property type="match status" value="1"/>
</dbReference>
<dbReference type="EMBL" id="CAJGYM010000005">
    <property type="protein sequence ID" value="CAD6186666.1"/>
    <property type="molecule type" value="Genomic_DNA"/>
</dbReference>
<gene>
    <name evidence="1" type="ORF">CAUJ_LOCUS2585</name>
</gene>
<proteinExistence type="predicted"/>
<dbReference type="InterPro" id="IPR029033">
    <property type="entry name" value="His_PPase_superfam"/>
</dbReference>
<dbReference type="CDD" id="cd07067">
    <property type="entry name" value="HP_PGM_like"/>
    <property type="match status" value="1"/>
</dbReference>
<dbReference type="InterPro" id="IPR051710">
    <property type="entry name" value="Phosphatase_SH3-domain"/>
</dbReference>
<dbReference type="Pfam" id="PF00300">
    <property type="entry name" value="His_Phos_1"/>
    <property type="match status" value="1"/>
</dbReference>
<evidence type="ECO:0008006" key="3">
    <source>
        <dbReference type="Google" id="ProtNLM"/>
    </source>
</evidence>
<evidence type="ECO:0000313" key="1">
    <source>
        <dbReference type="EMBL" id="CAD6186666.1"/>
    </source>
</evidence>
<dbReference type="PANTHER" id="PTHR16469">
    <property type="entry name" value="UBIQUITIN-ASSOCIATED AND SH3 DOMAIN-CONTAINING BA-RELATED"/>
    <property type="match status" value="1"/>
</dbReference>
<evidence type="ECO:0000313" key="2">
    <source>
        <dbReference type="Proteomes" id="UP000835052"/>
    </source>
</evidence>
<dbReference type="PANTHER" id="PTHR16469:SF26">
    <property type="entry name" value="PHOSPHOGLYCERATE MUTASE FAMILY PROTEIN"/>
    <property type="match status" value="1"/>
</dbReference>